<sequence length="407" mass="45768">MRSCCDSVCFLLLMDSNIHPRVGREWRPASCSVSPHEILNSSKGVISCGELFHVPLDEITEKLLSQGVSHVRRINILRDGQLLNTKHLILTFSSHVLPEYAKAVYMRLSVRPYIPNPLRCFKCQRFGHSKTSWHGTLTCARCAEGGHESTGCTAKEECVNCKSDHTSFSRNCLAWKLEKEVVATKVKNQISYPESRKIVVPKAPTAESSKFWTTSPLQVSNSTIRQVITSLQSEDVLKKPKRTNEVGSTHLNPDSESMLVDGSYINKTDNEIESSTAEDAIDYDPNETTEECPPVVEEQQPSTHQTPIDKSILKQKLKKSPFRWVDFKAFYDINLSTPVHDKYLKDMKLKGYNDSFSTADWTNFTLRAMITRDMVEGDNLNEVVNLVTKTIISAAEASIPQIGTELP</sequence>
<protein>
    <recommendedName>
        <fullName evidence="4">CCHC-type domain-containing protein</fullName>
    </recommendedName>
</protein>
<feature type="compositionally biased region" description="Low complexity" evidence="1">
    <location>
        <begin position="291"/>
        <end position="300"/>
    </location>
</feature>
<feature type="region of interest" description="Disordered" evidence="1">
    <location>
        <begin position="283"/>
        <end position="307"/>
    </location>
</feature>
<feature type="region of interest" description="Disordered" evidence="1">
    <location>
        <begin position="241"/>
        <end position="260"/>
    </location>
</feature>
<evidence type="ECO:0000256" key="1">
    <source>
        <dbReference type="SAM" id="MobiDB-lite"/>
    </source>
</evidence>
<evidence type="ECO:0000313" key="2">
    <source>
        <dbReference type="EMBL" id="GBM35031.1"/>
    </source>
</evidence>
<proteinExistence type="predicted"/>
<evidence type="ECO:0000313" key="3">
    <source>
        <dbReference type="Proteomes" id="UP000499080"/>
    </source>
</evidence>
<dbReference type="Proteomes" id="UP000499080">
    <property type="component" value="Unassembled WGS sequence"/>
</dbReference>
<feature type="compositionally biased region" description="Polar residues" evidence="1">
    <location>
        <begin position="245"/>
        <end position="255"/>
    </location>
</feature>
<name>A0A4Y2F1P8_ARAVE</name>
<dbReference type="EMBL" id="BGPR01000773">
    <property type="protein sequence ID" value="GBM35031.1"/>
    <property type="molecule type" value="Genomic_DNA"/>
</dbReference>
<evidence type="ECO:0008006" key="4">
    <source>
        <dbReference type="Google" id="ProtNLM"/>
    </source>
</evidence>
<gene>
    <name evidence="2" type="ORF">AVEN_240385_1</name>
</gene>
<accession>A0A4Y2F1P8</accession>
<reference evidence="2 3" key="1">
    <citation type="journal article" date="2019" name="Sci. Rep.">
        <title>Orb-weaving spider Araneus ventricosus genome elucidates the spidroin gene catalogue.</title>
        <authorList>
            <person name="Kono N."/>
            <person name="Nakamura H."/>
            <person name="Ohtoshi R."/>
            <person name="Moran D.A.P."/>
            <person name="Shinohara A."/>
            <person name="Yoshida Y."/>
            <person name="Fujiwara M."/>
            <person name="Mori M."/>
            <person name="Tomita M."/>
            <person name="Arakawa K."/>
        </authorList>
    </citation>
    <scope>NUCLEOTIDE SEQUENCE [LARGE SCALE GENOMIC DNA]</scope>
</reference>
<organism evidence="2 3">
    <name type="scientific">Araneus ventricosus</name>
    <name type="common">Orbweaver spider</name>
    <name type="synonym">Epeira ventricosa</name>
    <dbReference type="NCBI Taxonomy" id="182803"/>
    <lineage>
        <taxon>Eukaryota</taxon>
        <taxon>Metazoa</taxon>
        <taxon>Ecdysozoa</taxon>
        <taxon>Arthropoda</taxon>
        <taxon>Chelicerata</taxon>
        <taxon>Arachnida</taxon>
        <taxon>Araneae</taxon>
        <taxon>Araneomorphae</taxon>
        <taxon>Entelegynae</taxon>
        <taxon>Araneoidea</taxon>
        <taxon>Araneidae</taxon>
        <taxon>Araneus</taxon>
    </lineage>
</organism>
<dbReference type="OrthoDB" id="6435956at2759"/>
<keyword evidence="3" id="KW-1185">Reference proteome</keyword>
<dbReference type="AlphaFoldDB" id="A0A4Y2F1P8"/>
<comment type="caution">
    <text evidence="2">The sequence shown here is derived from an EMBL/GenBank/DDBJ whole genome shotgun (WGS) entry which is preliminary data.</text>
</comment>